<dbReference type="EMBL" id="JACEIK010000118">
    <property type="protein sequence ID" value="MCD7450165.1"/>
    <property type="molecule type" value="Genomic_DNA"/>
</dbReference>
<comment type="caution">
    <text evidence="1">The sequence shown here is derived from an EMBL/GenBank/DDBJ whole genome shotgun (WGS) entry which is preliminary data.</text>
</comment>
<gene>
    <name evidence="1" type="ORF">HAX54_003946</name>
</gene>
<organism evidence="1 2">
    <name type="scientific">Datura stramonium</name>
    <name type="common">Jimsonweed</name>
    <name type="synonym">Common thornapple</name>
    <dbReference type="NCBI Taxonomy" id="4076"/>
    <lineage>
        <taxon>Eukaryota</taxon>
        <taxon>Viridiplantae</taxon>
        <taxon>Streptophyta</taxon>
        <taxon>Embryophyta</taxon>
        <taxon>Tracheophyta</taxon>
        <taxon>Spermatophyta</taxon>
        <taxon>Magnoliopsida</taxon>
        <taxon>eudicotyledons</taxon>
        <taxon>Gunneridae</taxon>
        <taxon>Pentapetalae</taxon>
        <taxon>asterids</taxon>
        <taxon>lamiids</taxon>
        <taxon>Solanales</taxon>
        <taxon>Solanaceae</taxon>
        <taxon>Solanoideae</taxon>
        <taxon>Datureae</taxon>
        <taxon>Datura</taxon>
    </lineage>
</organism>
<name>A0ABS8RTQ6_DATST</name>
<evidence type="ECO:0000313" key="2">
    <source>
        <dbReference type="Proteomes" id="UP000823775"/>
    </source>
</evidence>
<dbReference type="Proteomes" id="UP000823775">
    <property type="component" value="Unassembled WGS sequence"/>
</dbReference>
<keyword evidence="2" id="KW-1185">Reference proteome</keyword>
<protein>
    <submittedName>
        <fullName evidence="1">Uncharacterized protein</fullName>
    </submittedName>
</protein>
<sequence length="66" mass="7455">MSFLPLSSRLFLEITSNTVLVTLKDKFSTLEDAEKAMMELYCERSQLKDGHTVPVLDVAGLPFLYT</sequence>
<reference evidence="1 2" key="1">
    <citation type="journal article" date="2021" name="BMC Genomics">
        <title>Datura genome reveals duplications of psychoactive alkaloid biosynthetic genes and high mutation rate following tissue culture.</title>
        <authorList>
            <person name="Rajewski A."/>
            <person name="Carter-House D."/>
            <person name="Stajich J."/>
            <person name="Litt A."/>
        </authorList>
    </citation>
    <scope>NUCLEOTIDE SEQUENCE [LARGE SCALE GENOMIC DNA]</scope>
    <source>
        <strain evidence="1">AR-01</strain>
    </source>
</reference>
<evidence type="ECO:0000313" key="1">
    <source>
        <dbReference type="EMBL" id="MCD7450165.1"/>
    </source>
</evidence>
<proteinExistence type="predicted"/>
<accession>A0ABS8RTQ6</accession>